<name>A0A7W7YJV1_9BACT</name>
<dbReference type="Proteomes" id="UP000534294">
    <property type="component" value="Unassembled WGS sequence"/>
</dbReference>
<dbReference type="Pfam" id="PF13592">
    <property type="entry name" value="HTH_33"/>
    <property type="match status" value="1"/>
</dbReference>
<accession>A0A7W7YJV1</accession>
<evidence type="ECO:0000313" key="3">
    <source>
        <dbReference type="Proteomes" id="UP000534294"/>
    </source>
</evidence>
<dbReference type="AlphaFoldDB" id="A0A7W7YJV1"/>
<organism evidence="2 3">
    <name type="scientific">Prosthecobacter dejongeii</name>
    <dbReference type="NCBI Taxonomy" id="48465"/>
    <lineage>
        <taxon>Bacteria</taxon>
        <taxon>Pseudomonadati</taxon>
        <taxon>Verrucomicrobiota</taxon>
        <taxon>Verrucomicrobiia</taxon>
        <taxon>Verrucomicrobiales</taxon>
        <taxon>Verrucomicrobiaceae</taxon>
        <taxon>Prosthecobacter</taxon>
    </lineage>
</organism>
<protein>
    <recommendedName>
        <fullName evidence="1">Winged helix-turn helix domain-containing protein</fullName>
    </recommendedName>
</protein>
<comment type="caution">
    <text evidence="2">The sequence shown here is derived from an EMBL/GenBank/DDBJ whole genome shotgun (WGS) entry which is preliminary data.</text>
</comment>
<sequence length="123" mass="14227">MNLVEVRPNGDNASLKDVQVAMEHWTGVKVHGWLIEQLQVELSYNTVIRYLHDLGFNLRVPCKWSLPLLDELAKSVPLKEGVSWVLVLDNASWHKVKSLRWHHFEVLFYRHTARTSIPLSDCG</sequence>
<keyword evidence="3" id="KW-1185">Reference proteome</keyword>
<feature type="domain" description="Winged helix-turn helix" evidence="1">
    <location>
        <begin position="25"/>
        <end position="65"/>
    </location>
</feature>
<reference evidence="2 3" key="1">
    <citation type="submission" date="2020-08" db="EMBL/GenBank/DDBJ databases">
        <title>Genomic Encyclopedia of Type Strains, Phase IV (KMG-IV): sequencing the most valuable type-strain genomes for metagenomic binning, comparative biology and taxonomic classification.</title>
        <authorList>
            <person name="Goeker M."/>
        </authorList>
    </citation>
    <scope>NUCLEOTIDE SEQUENCE [LARGE SCALE GENOMIC DNA]</scope>
    <source>
        <strain evidence="2 3">DSM 12251</strain>
    </source>
</reference>
<dbReference type="InterPro" id="IPR025959">
    <property type="entry name" value="Winged_HTH_dom"/>
</dbReference>
<evidence type="ECO:0000259" key="1">
    <source>
        <dbReference type="Pfam" id="PF13592"/>
    </source>
</evidence>
<dbReference type="RefSeq" id="WP_184207594.1">
    <property type="nucleotide sequence ID" value="NZ_JACHIF010000003.1"/>
</dbReference>
<evidence type="ECO:0000313" key="2">
    <source>
        <dbReference type="EMBL" id="MBB5037570.1"/>
    </source>
</evidence>
<proteinExistence type="predicted"/>
<dbReference type="EMBL" id="JACHIF010000003">
    <property type="protein sequence ID" value="MBB5037570.1"/>
    <property type="molecule type" value="Genomic_DNA"/>
</dbReference>
<gene>
    <name evidence="2" type="ORF">HNQ64_001819</name>
</gene>